<dbReference type="PANTHER" id="PTHR43086:SF3">
    <property type="entry name" value="NADP-DEPENDENT 3-HYDROXY ACID DEHYDROGENASE YDFG"/>
    <property type="match status" value="1"/>
</dbReference>
<evidence type="ECO:0000256" key="3">
    <source>
        <dbReference type="RuleBase" id="RU000363"/>
    </source>
</evidence>
<keyword evidence="2" id="KW-0560">Oxidoreductase</keyword>
<dbReference type="OrthoDB" id="9797538at2"/>
<accession>A0A0J6XKW2</accession>
<dbReference type="CDD" id="cd05233">
    <property type="entry name" value="SDR_c"/>
    <property type="match status" value="1"/>
</dbReference>
<dbReference type="Gene3D" id="3.40.50.720">
    <property type="entry name" value="NAD(P)-binding Rossmann-like Domain"/>
    <property type="match status" value="1"/>
</dbReference>
<dbReference type="PIRSF" id="PIRSF000126">
    <property type="entry name" value="11-beta-HSD1"/>
    <property type="match status" value="1"/>
</dbReference>
<evidence type="ECO:0000313" key="4">
    <source>
        <dbReference type="EMBL" id="KMO95834.1"/>
    </source>
</evidence>
<dbReference type="PRINTS" id="PR00081">
    <property type="entry name" value="GDHRDH"/>
</dbReference>
<dbReference type="SUPFAM" id="SSF51735">
    <property type="entry name" value="NAD(P)-binding Rossmann-fold domains"/>
    <property type="match status" value="1"/>
</dbReference>
<proteinExistence type="inferred from homology"/>
<dbReference type="STRING" id="66430.ACS04_21710"/>
<dbReference type="EMBL" id="LFML01000085">
    <property type="protein sequence ID" value="KMO95834.1"/>
    <property type="molecule type" value="Genomic_DNA"/>
</dbReference>
<dbReference type="PATRIC" id="fig|66430.4.peg.7197"/>
<keyword evidence="5" id="KW-1185">Reference proteome</keyword>
<comment type="similarity">
    <text evidence="1 3">Belongs to the short-chain dehydrogenases/reductases (SDR) family.</text>
</comment>
<evidence type="ECO:0000256" key="1">
    <source>
        <dbReference type="ARBA" id="ARBA00006484"/>
    </source>
</evidence>
<sequence>MPSRCHPRAGATVNAVDYRGRTTLITGASSGLGAEFARRLAARGSDLVLVARREDRLKALAAQLSAAHAVKVEVIAMDLSVEGCGELLAAEVERRGITVSSVVNNAGFGTYGRFHLEDPQRLRQEVALDVMAVVDISRAFIGPLRSRGEGVLVNVASVAGYQPVPNMAVYGAAKAFVLSFTEALWQESRSTGLRVLALSPGATKTEFFEVVGSEDAASGTKMQTSEQVVRTALKALDRRNPAPSVISGTMNRVMAFSGRLASRRTVVKMVDRMSSPRRASV</sequence>
<dbReference type="GO" id="GO:0016491">
    <property type="term" value="F:oxidoreductase activity"/>
    <property type="evidence" value="ECO:0007669"/>
    <property type="project" value="UniProtKB-KW"/>
</dbReference>
<dbReference type="AlphaFoldDB" id="A0A0J6XKW2"/>
<gene>
    <name evidence="4" type="ORF">ACS04_21710</name>
</gene>
<name>A0A0J6XKW2_9ACTN</name>
<dbReference type="Pfam" id="PF00106">
    <property type="entry name" value="adh_short"/>
    <property type="match status" value="1"/>
</dbReference>
<dbReference type="PRINTS" id="PR00080">
    <property type="entry name" value="SDRFAMILY"/>
</dbReference>
<reference evidence="4 5" key="1">
    <citation type="submission" date="2015-06" db="EMBL/GenBank/DDBJ databases">
        <title>Recapitulation of the evolution of biosynthetic gene clusters reveals hidden chemical diversity on bacterial genomes.</title>
        <authorList>
            <person name="Cruz-Morales P."/>
            <person name="Martinez-Guerrero C."/>
            <person name="Morales-Escalante M.A."/>
            <person name="Yanez-Guerra L.A."/>
            <person name="Kopp J.F."/>
            <person name="Feldmann J."/>
            <person name="Ramos-Aboites H.E."/>
            <person name="Barona-Gomez F."/>
        </authorList>
    </citation>
    <scope>NUCLEOTIDE SEQUENCE [LARGE SCALE GENOMIC DNA]</scope>
    <source>
        <strain evidence="4 5">ATCC 31245</strain>
    </source>
</reference>
<dbReference type="Proteomes" id="UP000035932">
    <property type="component" value="Unassembled WGS sequence"/>
</dbReference>
<protein>
    <submittedName>
        <fullName evidence="4">Oxidoreductase</fullName>
    </submittedName>
</protein>
<dbReference type="PANTHER" id="PTHR43086">
    <property type="entry name" value="VERY-LONG-CHAIN 3-OXOOACYL-COA REDUCTASE"/>
    <property type="match status" value="1"/>
</dbReference>
<evidence type="ECO:0000313" key="5">
    <source>
        <dbReference type="Proteomes" id="UP000035932"/>
    </source>
</evidence>
<dbReference type="InterPro" id="IPR002347">
    <property type="entry name" value="SDR_fam"/>
</dbReference>
<evidence type="ECO:0000256" key="2">
    <source>
        <dbReference type="ARBA" id="ARBA00023002"/>
    </source>
</evidence>
<organism evidence="4 5">
    <name type="scientific">Streptomyces roseus</name>
    <dbReference type="NCBI Taxonomy" id="66430"/>
    <lineage>
        <taxon>Bacteria</taxon>
        <taxon>Bacillati</taxon>
        <taxon>Actinomycetota</taxon>
        <taxon>Actinomycetes</taxon>
        <taxon>Kitasatosporales</taxon>
        <taxon>Streptomycetaceae</taxon>
        <taxon>Streptomyces</taxon>
    </lineage>
</organism>
<dbReference type="InterPro" id="IPR036291">
    <property type="entry name" value="NAD(P)-bd_dom_sf"/>
</dbReference>
<comment type="caution">
    <text evidence="4">The sequence shown here is derived from an EMBL/GenBank/DDBJ whole genome shotgun (WGS) entry which is preliminary data.</text>
</comment>